<feature type="region of interest" description="Disordered" evidence="6">
    <location>
        <begin position="1"/>
        <end position="34"/>
    </location>
</feature>
<sequence length="332" mass="35269">MSNYTLTPKFYSNPGVPPKPPVEKYSPPQKKTEDTMQKLRNANTVNMSAELFEKLYLREARQAGLKDDHQQQRAQPRTFGDPSPIGYIGIVIGLTPLSCDLMGLLGAGGGAAGIGSYYFFGGLLQILAGLGEWFLGNTFPSVVFTTFGAFFLSFAATLTPSFAAFATYAPDGAPSSAGMDTQAFNAGFGWFTLWMGVLSVVFLVCSLRINVVLVVVFGSLIGAFTSLTGAYFMLARVAASNAAAVVAASRVSAATGTVVQASGAAGLAASQTAKSFVLAGGVCAFITSMAVWWLLLAAMLDTMEFPITLPRGDLSRWIKPRRVGRDEPRVYV</sequence>
<reference evidence="9" key="2">
    <citation type="submission" date="2019-10" db="EMBL/GenBank/DDBJ databases">
        <authorList>
            <consortium name="NCBI Genome Project"/>
        </authorList>
    </citation>
    <scope>NUCLEOTIDE SEQUENCE</scope>
    <source>
        <strain evidence="9">NI907</strain>
    </source>
</reference>
<feature type="transmembrane region" description="Helical" evidence="7">
    <location>
        <begin position="183"/>
        <end position="204"/>
    </location>
</feature>
<evidence type="ECO:0000256" key="6">
    <source>
        <dbReference type="SAM" id="MobiDB-lite"/>
    </source>
</evidence>
<dbReference type="AlphaFoldDB" id="A0A6P8BGD1"/>
<reference evidence="9" key="1">
    <citation type="journal article" date="2019" name="Mol. Biol. Evol.">
        <title>Blast fungal genomes show frequent chromosomal changes, gene gains and losses, and effector gene turnover.</title>
        <authorList>
            <person name="Gomez Luciano L.B."/>
            <person name="Jason Tsai I."/>
            <person name="Chuma I."/>
            <person name="Tosa Y."/>
            <person name="Chen Y.H."/>
            <person name="Li J.Y."/>
            <person name="Li M.Y."/>
            <person name="Jade Lu M.Y."/>
            <person name="Nakayashiki H."/>
            <person name="Li W.H."/>
        </authorList>
    </citation>
    <scope>NUCLEOTIDE SEQUENCE</scope>
    <source>
        <strain evidence="9">NI907</strain>
    </source>
</reference>
<proteinExistence type="inferred from homology"/>
<feature type="transmembrane region" description="Helical" evidence="7">
    <location>
        <begin position="142"/>
        <end position="163"/>
    </location>
</feature>
<feature type="transmembrane region" description="Helical" evidence="7">
    <location>
        <begin position="117"/>
        <end position="135"/>
    </location>
</feature>
<reference evidence="9" key="3">
    <citation type="submission" date="2025-08" db="UniProtKB">
        <authorList>
            <consortium name="RefSeq"/>
        </authorList>
    </citation>
    <scope>IDENTIFICATION</scope>
    <source>
        <strain evidence="9">NI907</strain>
    </source>
</reference>
<keyword evidence="8" id="KW-1185">Reference proteome</keyword>
<keyword evidence="3 7" id="KW-0812">Transmembrane</keyword>
<feature type="transmembrane region" description="Helical" evidence="7">
    <location>
        <begin position="85"/>
        <end position="105"/>
    </location>
</feature>
<dbReference type="Proteomes" id="UP000515153">
    <property type="component" value="Unplaced"/>
</dbReference>
<dbReference type="PANTHER" id="PTHR31123:SF4">
    <property type="entry name" value="PROTEIN ALCS"/>
    <property type="match status" value="1"/>
</dbReference>
<dbReference type="InterPro" id="IPR000791">
    <property type="entry name" value="Gpr1/Fun34/SatP-like"/>
</dbReference>
<comment type="similarity">
    <text evidence="2">Belongs to the acetate uptake transporter (AceTr) (TC 2.A.96) family.</text>
</comment>
<feature type="transmembrane region" description="Helical" evidence="7">
    <location>
        <begin position="211"/>
        <end position="234"/>
    </location>
</feature>
<keyword evidence="4 7" id="KW-1133">Transmembrane helix</keyword>
<name>A0A6P8BGD1_PYRGI</name>
<dbReference type="Pfam" id="PF01184">
    <property type="entry name" value="Gpr1_Fun34_YaaH"/>
    <property type="match status" value="1"/>
</dbReference>
<feature type="transmembrane region" description="Helical" evidence="7">
    <location>
        <begin position="276"/>
        <end position="300"/>
    </location>
</feature>
<evidence type="ECO:0000256" key="3">
    <source>
        <dbReference type="ARBA" id="ARBA00022692"/>
    </source>
</evidence>
<evidence type="ECO:0000313" key="9">
    <source>
        <dbReference type="RefSeq" id="XP_030986260.1"/>
    </source>
</evidence>
<dbReference type="GO" id="GO:0015123">
    <property type="term" value="F:acetate transmembrane transporter activity"/>
    <property type="evidence" value="ECO:0007669"/>
    <property type="project" value="TreeGrafter"/>
</dbReference>
<accession>A0A6P8BGD1</accession>
<evidence type="ECO:0000256" key="1">
    <source>
        <dbReference type="ARBA" id="ARBA00004141"/>
    </source>
</evidence>
<gene>
    <name evidence="9" type="ORF">PgNI_02261</name>
</gene>
<evidence type="ECO:0000256" key="4">
    <source>
        <dbReference type="ARBA" id="ARBA00022989"/>
    </source>
</evidence>
<keyword evidence="5 7" id="KW-0472">Membrane</keyword>
<dbReference type="KEGG" id="pgri:PgNI_02261"/>
<comment type="subcellular location">
    <subcellularLocation>
        <location evidence="1">Membrane</location>
        <topology evidence="1">Multi-pass membrane protein</topology>
    </subcellularLocation>
</comment>
<evidence type="ECO:0000256" key="7">
    <source>
        <dbReference type="SAM" id="Phobius"/>
    </source>
</evidence>
<evidence type="ECO:0000256" key="2">
    <source>
        <dbReference type="ARBA" id="ARBA00005587"/>
    </source>
</evidence>
<dbReference type="RefSeq" id="XP_030986260.1">
    <property type="nucleotide sequence ID" value="XM_031122328.1"/>
</dbReference>
<dbReference type="GO" id="GO:0005886">
    <property type="term" value="C:plasma membrane"/>
    <property type="evidence" value="ECO:0007669"/>
    <property type="project" value="TreeGrafter"/>
</dbReference>
<evidence type="ECO:0008006" key="10">
    <source>
        <dbReference type="Google" id="ProtNLM"/>
    </source>
</evidence>
<organism evidence="8 9">
    <name type="scientific">Pyricularia grisea</name>
    <name type="common">Crabgrass-specific blast fungus</name>
    <name type="synonym">Magnaporthe grisea</name>
    <dbReference type="NCBI Taxonomy" id="148305"/>
    <lineage>
        <taxon>Eukaryota</taxon>
        <taxon>Fungi</taxon>
        <taxon>Dikarya</taxon>
        <taxon>Ascomycota</taxon>
        <taxon>Pezizomycotina</taxon>
        <taxon>Sordariomycetes</taxon>
        <taxon>Sordariomycetidae</taxon>
        <taxon>Magnaporthales</taxon>
        <taxon>Pyriculariaceae</taxon>
        <taxon>Pyricularia</taxon>
    </lineage>
</organism>
<evidence type="ECO:0000313" key="8">
    <source>
        <dbReference type="Proteomes" id="UP000515153"/>
    </source>
</evidence>
<dbReference type="InterPro" id="IPR051633">
    <property type="entry name" value="AceTr"/>
</dbReference>
<dbReference type="GeneID" id="41957240"/>
<protein>
    <recommendedName>
        <fullName evidence="10">GPR1/FUN34/YaaH-class plasma membrane protein-like protein</fullName>
    </recommendedName>
</protein>
<evidence type="ECO:0000256" key="5">
    <source>
        <dbReference type="ARBA" id="ARBA00023136"/>
    </source>
</evidence>
<dbReference type="PANTHER" id="PTHR31123">
    <property type="entry name" value="ACCUMULATION OF DYADS PROTEIN 2-RELATED"/>
    <property type="match status" value="1"/>
</dbReference>